<feature type="compositionally biased region" description="Polar residues" evidence="1">
    <location>
        <begin position="67"/>
        <end position="82"/>
    </location>
</feature>
<evidence type="ECO:0000313" key="3">
    <source>
        <dbReference type="RefSeq" id="XP_010422529.1"/>
    </source>
</evidence>
<dbReference type="Proteomes" id="UP000694864">
    <property type="component" value="Chromosome 8"/>
</dbReference>
<dbReference type="RefSeq" id="XP_010422529.1">
    <property type="nucleotide sequence ID" value="XM_010424227.2"/>
</dbReference>
<reference evidence="2" key="1">
    <citation type="journal article" date="2014" name="Nat. Commun.">
        <title>The emerging biofuel crop Camelina sativa retains a highly undifferentiated hexaploid genome structure.</title>
        <authorList>
            <person name="Kagale S."/>
            <person name="Koh C."/>
            <person name="Nixon J."/>
            <person name="Bollina V."/>
            <person name="Clarke W.E."/>
            <person name="Tuteja R."/>
            <person name="Spillane C."/>
            <person name="Robinson S.J."/>
            <person name="Links M.G."/>
            <person name="Clarke C."/>
            <person name="Higgins E.E."/>
            <person name="Huebert T."/>
            <person name="Sharpe A.G."/>
            <person name="Parkin I.A."/>
        </authorList>
    </citation>
    <scope>NUCLEOTIDE SEQUENCE [LARGE SCALE GENOMIC DNA]</scope>
    <source>
        <strain evidence="2">cv. DH55</strain>
    </source>
</reference>
<sequence>MGDIIGHKDRQIWSPSHVLQDPLFDHSNKHQLQKSVKNHHHYHNHNHNHGNGGFRLHGAPPLRETFSKNYNSRQKQQSNWQRSKGEEDRMQAFFLVSPGRTTSGTGIFLPATASHPPTKKKSACSPVLLPTRVVQALNLNIHNNGIHISPPHPDNRENNPKKKSEMLVMPMKIEGETPIDSPEKLLPDEWIY</sequence>
<name>A0ABM0T8K9_CAMSA</name>
<organism evidence="2 3">
    <name type="scientific">Camelina sativa</name>
    <name type="common">False flax</name>
    <name type="synonym">Myagrum sativum</name>
    <dbReference type="NCBI Taxonomy" id="90675"/>
    <lineage>
        <taxon>Eukaryota</taxon>
        <taxon>Viridiplantae</taxon>
        <taxon>Streptophyta</taxon>
        <taxon>Embryophyta</taxon>
        <taxon>Tracheophyta</taxon>
        <taxon>Spermatophyta</taxon>
        <taxon>Magnoliopsida</taxon>
        <taxon>eudicotyledons</taxon>
        <taxon>Gunneridae</taxon>
        <taxon>Pentapetalae</taxon>
        <taxon>rosids</taxon>
        <taxon>malvids</taxon>
        <taxon>Brassicales</taxon>
        <taxon>Brassicaceae</taxon>
        <taxon>Camelineae</taxon>
        <taxon>Camelina</taxon>
    </lineage>
</organism>
<evidence type="ECO:0000313" key="2">
    <source>
        <dbReference type="Proteomes" id="UP000694864"/>
    </source>
</evidence>
<reference evidence="3" key="2">
    <citation type="submission" date="2025-08" db="UniProtKB">
        <authorList>
            <consortium name="RefSeq"/>
        </authorList>
    </citation>
    <scope>IDENTIFICATION</scope>
    <source>
        <tissue evidence="3">Leaf</tissue>
    </source>
</reference>
<evidence type="ECO:0000256" key="1">
    <source>
        <dbReference type="SAM" id="MobiDB-lite"/>
    </source>
</evidence>
<feature type="region of interest" description="Disordered" evidence="1">
    <location>
        <begin position="62"/>
        <end position="86"/>
    </location>
</feature>
<proteinExistence type="predicted"/>
<dbReference type="GeneID" id="104707799"/>
<gene>
    <name evidence="3" type="primary">LOC104707799</name>
</gene>
<accession>A0ABM0T8K9</accession>
<dbReference type="PANTHER" id="PTHR33356:SF13">
    <property type="entry name" value="DUF4005 DOMAIN-CONTAINING PROTEIN"/>
    <property type="match status" value="1"/>
</dbReference>
<protein>
    <submittedName>
        <fullName evidence="3">Uncharacterized protein LOC104707799 isoform X1</fullName>
    </submittedName>
</protein>
<keyword evidence="2" id="KW-1185">Reference proteome</keyword>
<dbReference type="PANTHER" id="PTHR33356">
    <property type="entry name" value="TIP41-LIKE PROTEIN"/>
    <property type="match status" value="1"/>
</dbReference>